<evidence type="ECO:0000256" key="1">
    <source>
        <dbReference type="SAM" id="MobiDB-lite"/>
    </source>
</evidence>
<protein>
    <recommendedName>
        <fullName evidence="3">Transposase (Putative), gypsy type</fullName>
    </recommendedName>
</protein>
<sequence>MVRDSVLLETAVNTITHEYLLEFTSEYGISEMLRLELPGPGDRIVDYPEGKNNRFFWVDECVFPPAVEWRTNASKDGMPASGTYSVKAVRVLDMHRTPIQKQPEALLCLVGISRRYYLGDDVYPTFHYDDDRGGLIRVLNPTKVKTGSRPRAPHELPLLTLTASRVIEMDEPAVATDSSGVPSAIKKSPLDFADEAEASGQETAAPEVLPPEEVPISIVPGGDQAAPVAVESPTVQESRVLADVSDPDPLAFADAPSPHPVSMPA</sequence>
<organism evidence="2">
    <name type="scientific">Tanacetum cinerariifolium</name>
    <name type="common">Dalmatian daisy</name>
    <name type="synonym">Chrysanthemum cinerariifolium</name>
    <dbReference type="NCBI Taxonomy" id="118510"/>
    <lineage>
        <taxon>Eukaryota</taxon>
        <taxon>Viridiplantae</taxon>
        <taxon>Streptophyta</taxon>
        <taxon>Embryophyta</taxon>
        <taxon>Tracheophyta</taxon>
        <taxon>Spermatophyta</taxon>
        <taxon>Magnoliopsida</taxon>
        <taxon>eudicotyledons</taxon>
        <taxon>Gunneridae</taxon>
        <taxon>Pentapetalae</taxon>
        <taxon>asterids</taxon>
        <taxon>campanulids</taxon>
        <taxon>Asterales</taxon>
        <taxon>Asteraceae</taxon>
        <taxon>Asteroideae</taxon>
        <taxon>Anthemideae</taxon>
        <taxon>Anthemidinae</taxon>
        <taxon>Tanacetum</taxon>
    </lineage>
</organism>
<gene>
    <name evidence="2" type="ORF">Tci_452253</name>
</gene>
<feature type="non-terminal residue" evidence="2">
    <location>
        <position position="265"/>
    </location>
</feature>
<evidence type="ECO:0000313" key="2">
    <source>
        <dbReference type="EMBL" id="GEY80279.1"/>
    </source>
</evidence>
<name>A0A699HT38_TANCI</name>
<feature type="region of interest" description="Disordered" evidence="1">
    <location>
        <begin position="195"/>
        <end position="265"/>
    </location>
</feature>
<reference evidence="2" key="1">
    <citation type="journal article" date="2019" name="Sci. Rep.">
        <title>Draft genome of Tanacetum cinerariifolium, the natural source of mosquito coil.</title>
        <authorList>
            <person name="Yamashiro T."/>
            <person name="Shiraishi A."/>
            <person name="Satake H."/>
            <person name="Nakayama K."/>
        </authorList>
    </citation>
    <scope>NUCLEOTIDE SEQUENCE</scope>
</reference>
<accession>A0A699HT38</accession>
<dbReference type="EMBL" id="BKCJ010211140">
    <property type="protein sequence ID" value="GEY80279.1"/>
    <property type="molecule type" value="Genomic_DNA"/>
</dbReference>
<proteinExistence type="predicted"/>
<dbReference type="AlphaFoldDB" id="A0A699HT38"/>
<comment type="caution">
    <text evidence="2">The sequence shown here is derived from an EMBL/GenBank/DDBJ whole genome shotgun (WGS) entry which is preliminary data.</text>
</comment>
<evidence type="ECO:0008006" key="3">
    <source>
        <dbReference type="Google" id="ProtNLM"/>
    </source>
</evidence>